<dbReference type="STRING" id="542832.A0A3M6VMI1"/>
<dbReference type="EMBL" id="QKXF01000168">
    <property type="protein sequence ID" value="RQM15140.1"/>
    <property type="molecule type" value="Genomic_DNA"/>
</dbReference>
<dbReference type="GO" id="GO:0005739">
    <property type="term" value="C:mitochondrion"/>
    <property type="evidence" value="ECO:0007669"/>
    <property type="project" value="UniProtKB-SubCell"/>
</dbReference>
<dbReference type="Proteomes" id="UP000286097">
    <property type="component" value="Unassembled WGS sequence"/>
</dbReference>
<dbReference type="Pfam" id="PF02637">
    <property type="entry name" value="GatB_Yqey"/>
    <property type="match status" value="1"/>
</dbReference>
<dbReference type="InterPro" id="IPR006075">
    <property type="entry name" value="Asn/Gln-tRNA_Trfase_suB/E_cat"/>
</dbReference>
<keyword evidence="3 7" id="KW-0547">Nucleotide-binding</keyword>
<dbReference type="HAMAP" id="MF_00121">
    <property type="entry name" value="GatB"/>
    <property type="match status" value="1"/>
</dbReference>
<dbReference type="GO" id="GO:0005524">
    <property type="term" value="F:ATP binding"/>
    <property type="evidence" value="ECO:0007669"/>
    <property type="project" value="UniProtKB-KW"/>
</dbReference>
<evidence type="ECO:0000256" key="5">
    <source>
        <dbReference type="ARBA" id="ARBA00022917"/>
    </source>
</evidence>
<dbReference type="SUPFAM" id="SSF89095">
    <property type="entry name" value="GatB/YqeY motif"/>
    <property type="match status" value="1"/>
</dbReference>
<dbReference type="PANTHER" id="PTHR11659:SF0">
    <property type="entry name" value="GLUTAMYL-TRNA(GLN) AMIDOTRANSFERASE SUBUNIT B, MITOCHONDRIAL"/>
    <property type="match status" value="1"/>
</dbReference>
<keyword evidence="11" id="KW-1185">Reference proteome</keyword>
<dbReference type="NCBIfam" id="TIGR00133">
    <property type="entry name" value="gatB"/>
    <property type="match status" value="1"/>
</dbReference>
<dbReference type="GO" id="GO:0030956">
    <property type="term" value="C:glutamyl-tRNA(Gln) amidotransferase complex"/>
    <property type="evidence" value="ECO:0007669"/>
    <property type="project" value="UniProtKB-UniRule"/>
</dbReference>
<dbReference type="SUPFAM" id="SSF55931">
    <property type="entry name" value="Glutamine synthetase/guanido kinase"/>
    <property type="match status" value="1"/>
</dbReference>
<evidence type="ECO:0000256" key="7">
    <source>
        <dbReference type="HAMAP-Rule" id="MF_03147"/>
    </source>
</evidence>
<evidence type="ECO:0000256" key="1">
    <source>
        <dbReference type="ARBA" id="ARBA00005306"/>
    </source>
</evidence>
<evidence type="ECO:0000313" key="11">
    <source>
        <dbReference type="Proteomes" id="UP000282087"/>
    </source>
</evidence>
<dbReference type="InterPro" id="IPR004413">
    <property type="entry name" value="GatB"/>
</dbReference>
<dbReference type="PANTHER" id="PTHR11659">
    <property type="entry name" value="GLUTAMYL-TRNA GLN AMIDOTRANSFERASE SUBUNIT B MITOCHONDRIAL AND PROKARYOTIC PET112-RELATED"/>
    <property type="match status" value="1"/>
</dbReference>
<dbReference type="InterPro" id="IPR017959">
    <property type="entry name" value="Asn/Gln-tRNA_amidoTrfase_suB/E"/>
</dbReference>
<keyword evidence="4 7" id="KW-0067">ATP-binding</keyword>
<comment type="subunit">
    <text evidence="7">Subunit of the heterotrimeric GatCAB amidotransferase (AdT) complex, composed of A, B and C subunits.</text>
</comment>
<comment type="function">
    <text evidence="7">Allows the formation of correctly charged Gln-tRNA(Gln) through the transamidation of misacylated Glu-tRNA(Gln) in the mitochondria. The reaction takes place in the presence of glutamine and ATP through an activated gamma-phospho-Glu-tRNA(Gln).</text>
</comment>
<keyword evidence="5 7" id="KW-0648">Protein biosynthesis</keyword>
<evidence type="ECO:0000256" key="4">
    <source>
        <dbReference type="ARBA" id="ARBA00022840"/>
    </source>
</evidence>
<dbReference type="GO" id="GO:0050567">
    <property type="term" value="F:glutaminyl-tRNA synthase (glutamine-hydrolyzing) activity"/>
    <property type="evidence" value="ECO:0007669"/>
    <property type="project" value="UniProtKB-UniRule"/>
</dbReference>
<comment type="caution">
    <text evidence="9">The sequence shown here is derived from an EMBL/GenBank/DDBJ whole genome shotgun (WGS) entry which is preliminary data.</text>
</comment>
<dbReference type="Proteomes" id="UP000282087">
    <property type="component" value="Unassembled WGS sequence"/>
</dbReference>
<comment type="similarity">
    <text evidence="1 7">Belongs to the GatB/GatE family. GatB subfamily.</text>
</comment>
<organism evidence="9 11">
    <name type="scientific">Peronospora effusa</name>
    <dbReference type="NCBI Taxonomy" id="542832"/>
    <lineage>
        <taxon>Eukaryota</taxon>
        <taxon>Sar</taxon>
        <taxon>Stramenopiles</taxon>
        <taxon>Oomycota</taxon>
        <taxon>Peronosporomycetes</taxon>
        <taxon>Peronosporales</taxon>
        <taxon>Peronosporaceae</taxon>
        <taxon>Peronospora</taxon>
    </lineage>
</organism>
<comment type="subcellular location">
    <subcellularLocation>
        <location evidence="7">Mitochondrion</location>
    </subcellularLocation>
</comment>
<dbReference type="EC" id="6.3.5.-" evidence="7"/>
<dbReference type="InterPro" id="IPR023168">
    <property type="entry name" value="GatB_Yqey_C_2"/>
</dbReference>
<dbReference type="GO" id="GO:0032543">
    <property type="term" value="P:mitochondrial translation"/>
    <property type="evidence" value="ECO:0007669"/>
    <property type="project" value="UniProtKB-UniRule"/>
</dbReference>
<accession>A0A3M6VMI1</accession>
<dbReference type="Pfam" id="PF02934">
    <property type="entry name" value="GatB_N"/>
    <property type="match status" value="1"/>
</dbReference>
<gene>
    <name evidence="10" type="ORF">DD237_004492</name>
    <name evidence="9" type="ORF">DD238_004486</name>
</gene>
<protein>
    <recommendedName>
        <fullName evidence="7">Glutamyl-tRNA(Gln) amidotransferase subunit B, mitochondrial</fullName>
        <shortName evidence="7">Glu-AdT subunit B</shortName>
        <ecNumber evidence="7">6.3.5.-</ecNumber>
    </recommendedName>
</protein>
<comment type="catalytic activity">
    <reaction evidence="6 7">
        <text>L-glutamyl-tRNA(Gln) + L-glutamine + ATP + H2O = L-glutaminyl-tRNA(Gln) + L-glutamate + ADP + phosphate + H(+)</text>
        <dbReference type="Rhea" id="RHEA:17521"/>
        <dbReference type="Rhea" id="RHEA-COMP:9681"/>
        <dbReference type="Rhea" id="RHEA-COMP:9684"/>
        <dbReference type="ChEBI" id="CHEBI:15377"/>
        <dbReference type="ChEBI" id="CHEBI:15378"/>
        <dbReference type="ChEBI" id="CHEBI:29985"/>
        <dbReference type="ChEBI" id="CHEBI:30616"/>
        <dbReference type="ChEBI" id="CHEBI:43474"/>
        <dbReference type="ChEBI" id="CHEBI:58359"/>
        <dbReference type="ChEBI" id="CHEBI:78520"/>
        <dbReference type="ChEBI" id="CHEBI:78521"/>
        <dbReference type="ChEBI" id="CHEBI:456216"/>
    </reaction>
</comment>
<evidence type="ECO:0000259" key="8">
    <source>
        <dbReference type="SMART" id="SM00845"/>
    </source>
</evidence>
<keyword evidence="7" id="KW-0496">Mitochondrion</keyword>
<dbReference type="VEuPathDB" id="FungiDB:DD237_004492"/>
<name>A0A3M6VMI1_9STRA</name>
<evidence type="ECO:0000313" key="10">
    <source>
        <dbReference type="EMBL" id="RQM15140.1"/>
    </source>
</evidence>
<evidence type="ECO:0000256" key="6">
    <source>
        <dbReference type="ARBA" id="ARBA00047913"/>
    </source>
</evidence>
<keyword evidence="2 7" id="KW-0436">Ligase</keyword>
<dbReference type="AlphaFoldDB" id="A0A3M6VMI1"/>
<evidence type="ECO:0000313" key="12">
    <source>
        <dbReference type="Proteomes" id="UP000286097"/>
    </source>
</evidence>
<dbReference type="NCBIfam" id="NF004012">
    <property type="entry name" value="PRK05477.1-2"/>
    <property type="match status" value="1"/>
</dbReference>
<dbReference type="SMART" id="SM00845">
    <property type="entry name" value="GatB_Yqey"/>
    <property type="match status" value="1"/>
</dbReference>
<dbReference type="InterPro" id="IPR014746">
    <property type="entry name" value="Gln_synth/guanido_kin_cat_dom"/>
</dbReference>
<dbReference type="InterPro" id="IPR003789">
    <property type="entry name" value="Asn/Gln_tRNA_amidoTrase-B-like"/>
</dbReference>
<evidence type="ECO:0000256" key="3">
    <source>
        <dbReference type="ARBA" id="ARBA00022741"/>
    </source>
</evidence>
<sequence>MAQVAATNARQPLLQLLRGPSGKLWEVCIGLEVHAQILSRSKLMSGAAAATLSSARPNRHVSFFDAALPGTLPVINRECVHQAIRTGVALNATVHLRSLFERKHYFYCDLPLGYQLTQQRAPVASKGILHFDLPASAIISEHGETWGDEEVTFDAFKYKSRKEKNEALKKWKAKQAEKQQLEGAIKRSVRITRIQLEQDSGKSNHDLEEENTVVDLNRAGTALLEIVMEPDLRSSLEAGQVMRQLQHLLRHLDVCDGNMEEGSMRCDLNVSVRPTNQGEDAGTENLYRALTSSAAAPFGERVEVKNMNSIRNMMRAAEYEARRQIALIEKEGGEVHRETRSFDAVTGKTKRMRSKEGAKDYRFFPEPDLPPLVLTNDLIEMISRSMPELPDVLKDRLCAQYDLTPYESSVLVNEPGAAHYFESIAAQNSRPSKMVVNWVLNDLFGHLKASNGDIFSSPVQATELGALIDLIQDGTISGKIAKDVLERMFYENEANKSPLQIVEEKGWKQIQDPDEIRSHCRAVLDDPKTKKNLEAYWKGKTQLFGFFIGQVMKRCDGRVHPELANSIMQEVLEENKR</sequence>
<dbReference type="Gene3D" id="1.10.10.410">
    <property type="match status" value="1"/>
</dbReference>
<dbReference type="GO" id="GO:0070681">
    <property type="term" value="P:glutaminyl-tRNAGln biosynthesis via transamidation"/>
    <property type="evidence" value="ECO:0007669"/>
    <property type="project" value="UniProtKB-UniRule"/>
</dbReference>
<evidence type="ECO:0000313" key="9">
    <source>
        <dbReference type="EMBL" id="RMX65560.1"/>
    </source>
</evidence>
<dbReference type="InterPro" id="IPR018027">
    <property type="entry name" value="Asn/Gln_amidotransferase"/>
</dbReference>
<proteinExistence type="inferred from homology"/>
<dbReference type="EMBL" id="QLLG01000242">
    <property type="protein sequence ID" value="RMX65560.1"/>
    <property type="molecule type" value="Genomic_DNA"/>
</dbReference>
<feature type="domain" description="Asn/Gln amidotransferase" evidence="8">
    <location>
        <begin position="419"/>
        <end position="572"/>
    </location>
</feature>
<dbReference type="OrthoDB" id="1722066at2759"/>
<evidence type="ECO:0000256" key="2">
    <source>
        <dbReference type="ARBA" id="ARBA00022598"/>
    </source>
</evidence>
<reference evidence="11 12" key="1">
    <citation type="submission" date="2018-06" db="EMBL/GenBank/DDBJ databases">
        <title>Comparative genomics of downy mildews reveals potential adaptations to biotrophy.</title>
        <authorList>
            <person name="Fletcher K."/>
            <person name="Klosterman S.J."/>
            <person name="Derevnina L."/>
            <person name="Martin F."/>
            <person name="Koike S."/>
            <person name="Reyes Chin-Wo S."/>
            <person name="Mou B."/>
            <person name="Michelmore R."/>
        </authorList>
    </citation>
    <scope>NUCLEOTIDE SEQUENCE [LARGE SCALE GENOMIC DNA]</scope>
    <source>
        <strain evidence="10 12">R13</strain>
        <strain evidence="9 11">R14</strain>
    </source>
</reference>